<dbReference type="GO" id="GO:0035556">
    <property type="term" value="P:intracellular signal transduction"/>
    <property type="evidence" value="ECO:0007669"/>
    <property type="project" value="TreeGrafter"/>
</dbReference>
<dbReference type="SMART" id="SM00220">
    <property type="entry name" value="S_TKc"/>
    <property type="match status" value="1"/>
</dbReference>
<dbReference type="PROSITE" id="PS51285">
    <property type="entry name" value="AGC_KINASE_CTER"/>
    <property type="match status" value="1"/>
</dbReference>
<name>A0A9P8T4C3_9ASCO</name>
<dbReference type="InterPro" id="IPR006768">
    <property type="entry name" value="Cwf19-like_C_dom-1"/>
</dbReference>
<evidence type="ECO:0000259" key="11">
    <source>
        <dbReference type="PROSITE" id="PS50011"/>
    </source>
</evidence>
<dbReference type="InterPro" id="IPR000719">
    <property type="entry name" value="Prot_kinase_dom"/>
</dbReference>
<evidence type="ECO:0000256" key="7">
    <source>
        <dbReference type="ARBA" id="ARBA00022840"/>
    </source>
</evidence>
<sequence length="1080" mass="124513">MTLIGGIFNRTPKGENSFVEDLSRDVESLNFGSPSPSTLNHHGAADTSNISYMSTSSSPNRSFDPYNVQRVHYNKENTPPATPSRTNVHPPLPMYGTPRSAVTQMQVTQTPRLNREFYSKANSARTKRLVTVSQMYFLDYYCDMFDYVINRRHRLDQVEEALQMLPPTERPQQWKNYVGKERAYLRKRRIRPKHKDFNIITQVGQGGYGQVFLARKKDTKEICALKVLSKKLLTKTDETRHVLTERDILTNTRSEWLVKLYYAFQDADSVYLAMEFVPGGDFRTLLNNAGYLIPQHARFYISEMFAAVNSLHELGYTHRDLKPENFLIDSKGHVKLTDFGLAAGSVSTDRIESMKLRLNQVKNLEYKPKERTVAERQQMYKSLRSNEVHFAHSIVGSPDYMALEVLEGKSYDYTIDYWSLGCMLFEAIVGYTPFSGSSSDETYSNLKRWKDCLKRPRYEDGKYVFSDRTWQLITRLIASPHERLRSFKQVMNMPYFAEVKWESLRERVPPFTPQLDDEEDAGYFDDFTNESDMAKYKEVMAKRANDEKLGYNSVKTDQKSFVGFTFKHKGNPNLNPNNILSPLLINAQNSYRDYHGYSEPFAELPKAVRISNSLHKKNGPFDGIFFLGDLIASNGAHVEATDDPATSIFHFDGIRKLQESDDSKLKHLGKCGILRLASGIRVGYVSGDLKTVAEDLQKTFENQVLDVLVTYQWPTSVATEEKLSLVGDARLNDLLEWTHPRYWFCVGNNNGRFFERLPFKWEDGRVTRFISLGQQGGQDKWYYAFNLNLDPMMDQEGVTKFGEKPQLKTEPENTVTNTQLKRKGGEIDQQLKRVKKEVGPENCFFCVSNTEAELHMIISIGEFAYMTVAKGPLTTRDKLGFSGHGLIIPIGHFSTYSKYRDSEEAGKKVEETALFGEVGKYETAVVNMFRSLGPYKVAFWEISRSEGIHHHIQFLPIEDKYEELFETQLKKQIAYNEKKYNSHLVYEKDPSAEEYSKLLNGEDYMSIRIVGPESETKYVFRLTDGNVDLQFPRRVLAFLMKLGRRVIWNKCRESTLEEASQKDVFREKFQPFDFSGEKNK</sequence>
<dbReference type="Pfam" id="PF00433">
    <property type="entry name" value="Pkinase_C"/>
    <property type="match status" value="1"/>
</dbReference>
<dbReference type="GO" id="GO:0030447">
    <property type="term" value="P:filamentous growth"/>
    <property type="evidence" value="ECO:0007669"/>
    <property type="project" value="UniProtKB-ARBA"/>
</dbReference>
<dbReference type="GO" id="GO:0005816">
    <property type="term" value="C:spindle pole body"/>
    <property type="evidence" value="ECO:0007669"/>
    <property type="project" value="TreeGrafter"/>
</dbReference>
<evidence type="ECO:0000256" key="4">
    <source>
        <dbReference type="ARBA" id="ARBA00022679"/>
    </source>
</evidence>
<comment type="catalytic activity">
    <reaction evidence="9">
        <text>L-seryl-[protein] + ATP = O-phospho-L-seryl-[protein] + ADP + H(+)</text>
        <dbReference type="Rhea" id="RHEA:17989"/>
        <dbReference type="Rhea" id="RHEA-COMP:9863"/>
        <dbReference type="Rhea" id="RHEA-COMP:11604"/>
        <dbReference type="ChEBI" id="CHEBI:15378"/>
        <dbReference type="ChEBI" id="CHEBI:29999"/>
        <dbReference type="ChEBI" id="CHEBI:30616"/>
        <dbReference type="ChEBI" id="CHEBI:83421"/>
        <dbReference type="ChEBI" id="CHEBI:456216"/>
        <dbReference type="EC" id="2.7.11.1"/>
    </reaction>
</comment>
<evidence type="ECO:0000313" key="14">
    <source>
        <dbReference type="Proteomes" id="UP000769157"/>
    </source>
</evidence>
<evidence type="ECO:0000256" key="6">
    <source>
        <dbReference type="ARBA" id="ARBA00022777"/>
    </source>
</evidence>
<dbReference type="SUPFAM" id="SSF56112">
    <property type="entry name" value="Protein kinase-like (PK-like)"/>
    <property type="match status" value="1"/>
</dbReference>
<dbReference type="Gene3D" id="1.10.510.10">
    <property type="entry name" value="Transferase(Phosphotransferase) domain 1"/>
    <property type="match status" value="1"/>
</dbReference>
<reference evidence="13" key="1">
    <citation type="journal article" date="2021" name="Open Biol.">
        <title>Shared evolutionary footprints suggest mitochondrial oxidative damage underlies multiple complex I losses in fungi.</title>
        <authorList>
            <person name="Schikora-Tamarit M.A."/>
            <person name="Marcet-Houben M."/>
            <person name="Nosek J."/>
            <person name="Gabaldon T."/>
        </authorList>
    </citation>
    <scope>NUCLEOTIDE SEQUENCE</scope>
    <source>
        <strain evidence="13">CBS6075</strain>
    </source>
</reference>
<evidence type="ECO:0000313" key="13">
    <source>
        <dbReference type="EMBL" id="KAH3665793.1"/>
    </source>
</evidence>
<dbReference type="EC" id="2.7.11.1" evidence="1"/>
<dbReference type="CDD" id="cd21776">
    <property type="entry name" value="MobB_Sid2p-like"/>
    <property type="match status" value="1"/>
</dbReference>
<comment type="caution">
    <text evidence="13">The sequence shown here is derived from an EMBL/GenBank/DDBJ whole genome shotgun (WGS) entry which is preliminary data.</text>
</comment>
<dbReference type="InterPro" id="IPR000961">
    <property type="entry name" value="AGC-kinase_C"/>
</dbReference>
<dbReference type="FunFam" id="1.10.510.10:FF:000141">
    <property type="entry name" value="Non-specific serine/threonine protein kinase"/>
    <property type="match status" value="1"/>
</dbReference>
<evidence type="ECO:0000256" key="1">
    <source>
        <dbReference type="ARBA" id="ARBA00012513"/>
    </source>
</evidence>
<dbReference type="PROSITE" id="PS00108">
    <property type="entry name" value="PROTEIN_KINASE_ST"/>
    <property type="match status" value="1"/>
</dbReference>
<dbReference type="SMART" id="SM00133">
    <property type="entry name" value="S_TK_X"/>
    <property type="match status" value="1"/>
</dbReference>
<dbReference type="RefSeq" id="XP_046060997.1">
    <property type="nucleotide sequence ID" value="XM_046205010.1"/>
</dbReference>
<dbReference type="PANTHER" id="PTHR24356">
    <property type="entry name" value="SERINE/THREONINE-PROTEIN KINASE"/>
    <property type="match status" value="1"/>
</dbReference>
<dbReference type="GO" id="GO:0005524">
    <property type="term" value="F:ATP binding"/>
    <property type="evidence" value="ECO:0007669"/>
    <property type="project" value="UniProtKB-UniRule"/>
</dbReference>
<keyword evidence="7 10" id="KW-0067">ATP-binding</keyword>
<dbReference type="CDD" id="cd05600">
    <property type="entry name" value="STKc_Sid2p_like"/>
    <property type="match status" value="1"/>
</dbReference>
<evidence type="ECO:0000256" key="3">
    <source>
        <dbReference type="ARBA" id="ARBA00022553"/>
    </source>
</evidence>
<dbReference type="OrthoDB" id="18472at2759"/>
<keyword evidence="2" id="KW-0723">Serine/threonine-protein kinase</keyword>
<keyword evidence="4" id="KW-0808">Transferase</keyword>
<dbReference type="EMBL" id="JAEUBE010000295">
    <property type="protein sequence ID" value="KAH3665793.1"/>
    <property type="molecule type" value="Genomic_DNA"/>
</dbReference>
<evidence type="ECO:0000256" key="10">
    <source>
        <dbReference type="PROSITE-ProRule" id="PRU10141"/>
    </source>
</evidence>
<dbReference type="InterPro" id="IPR011009">
    <property type="entry name" value="Kinase-like_dom_sf"/>
</dbReference>
<evidence type="ECO:0000256" key="2">
    <source>
        <dbReference type="ARBA" id="ARBA00022527"/>
    </source>
</evidence>
<evidence type="ECO:0000256" key="8">
    <source>
        <dbReference type="ARBA" id="ARBA00047899"/>
    </source>
</evidence>
<proteinExistence type="predicted"/>
<evidence type="ECO:0000259" key="12">
    <source>
        <dbReference type="PROSITE" id="PS51285"/>
    </source>
</evidence>
<evidence type="ECO:0000256" key="5">
    <source>
        <dbReference type="ARBA" id="ARBA00022741"/>
    </source>
</evidence>
<dbReference type="AlphaFoldDB" id="A0A9P8T4C3"/>
<feature type="domain" description="Protein kinase" evidence="11">
    <location>
        <begin position="197"/>
        <end position="496"/>
    </location>
</feature>
<dbReference type="PROSITE" id="PS00107">
    <property type="entry name" value="PROTEIN_KINASE_ATP"/>
    <property type="match status" value="1"/>
</dbReference>
<dbReference type="FunFam" id="1.10.510.10:FF:000319">
    <property type="entry name" value="Non-specific serine/threonine protein kinase"/>
    <property type="match status" value="1"/>
</dbReference>
<dbReference type="PROSITE" id="PS50011">
    <property type="entry name" value="PROTEIN_KINASE_DOM"/>
    <property type="match status" value="1"/>
</dbReference>
<protein>
    <recommendedName>
        <fullName evidence="1">non-specific serine/threonine protein kinase</fullName>
        <ecNumber evidence="1">2.7.11.1</ecNumber>
    </recommendedName>
</protein>
<accession>A0A9P8T4C3</accession>
<dbReference type="Pfam" id="PF04676">
    <property type="entry name" value="CwfJ_C_2"/>
    <property type="match status" value="1"/>
</dbReference>
<dbReference type="InterPro" id="IPR017441">
    <property type="entry name" value="Protein_kinase_ATP_BS"/>
</dbReference>
<dbReference type="InterPro" id="IPR050236">
    <property type="entry name" value="Ser_Thr_kinase_AGC"/>
</dbReference>
<dbReference type="GO" id="GO:0004674">
    <property type="term" value="F:protein serine/threonine kinase activity"/>
    <property type="evidence" value="ECO:0007669"/>
    <property type="project" value="UniProtKB-KW"/>
</dbReference>
<dbReference type="Proteomes" id="UP000769157">
    <property type="component" value="Unassembled WGS sequence"/>
</dbReference>
<reference evidence="13" key="2">
    <citation type="submission" date="2021-01" db="EMBL/GenBank/DDBJ databases">
        <authorList>
            <person name="Schikora-Tamarit M.A."/>
        </authorList>
    </citation>
    <scope>NUCLEOTIDE SEQUENCE</scope>
    <source>
        <strain evidence="13">CBS6075</strain>
    </source>
</reference>
<dbReference type="InterPro" id="IPR017892">
    <property type="entry name" value="Pkinase_C"/>
</dbReference>
<keyword evidence="5 10" id="KW-0547">Nucleotide-binding</keyword>
<dbReference type="InterPro" id="IPR006767">
    <property type="entry name" value="Cwf19-like_C_dom-2"/>
</dbReference>
<evidence type="ECO:0000256" key="9">
    <source>
        <dbReference type="ARBA" id="ARBA00048679"/>
    </source>
</evidence>
<dbReference type="Gene3D" id="3.30.200.20">
    <property type="entry name" value="Phosphorylase Kinase, domain 1"/>
    <property type="match status" value="1"/>
</dbReference>
<dbReference type="Pfam" id="PF04677">
    <property type="entry name" value="CwfJ_C_1"/>
    <property type="match status" value="1"/>
</dbReference>
<feature type="binding site" evidence="10">
    <location>
        <position position="226"/>
    </location>
    <ligand>
        <name>ATP</name>
        <dbReference type="ChEBI" id="CHEBI:30616"/>
    </ligand>
</feature>
<dbReference type="InterPro" id="IPR008271">
    <property type="entry name" value="Ser/Thr_kinase_AS"/>
</dbReference>
<keyword evidence="14" id="KW-1185">Reference proteome</keyword>
<dbReference type="PANTHER" id="PTHR24356:SF417">
    <property type="entry name" value="CELL CYCLE PROTEIN KINASE DBF2-RELATED"/>
    <property type="match status" value="1"/>
</dbReference>
<organism evidence="13 14">
    <name type="scientific">Ogataea philodendri</name>
    <dbReference type="NCBI Taxonomy" id="1378263"/>
    <lineage>
        <taxon>Eukaryota</taxon>
        <taxon>Fungi</taxon>
        <taxon>Dikarya</taxon>
        <taxon>Ascomycota</taxon>
        <taxon>Saccharomycotina</taxon>
        <taxon>Pichiomycetes</taxon>
        <taxon>Pichiales</taxon>
        <taxon>Pichiaceae</taxon>
        <taxon>Ogataea</taxon>
    </lineage>
</organism>
<comment type="catalytic activity">
    <reaction evidence="8">
        <text>L-threonyl-[protein] + ATP = O-phospho-L-threonyl-[protein] + ADP + H(+)</text>
        <dbReference type="Rhea" id="RHEA:46608"/>
        <dbReference type="Rhea" id="RHEA-COMP:11060"/>
        <dbReference type="Rhea" id="RHEA-COMP:11605"/>
        <dbReference type="ChEBI" id="CHEBI:15378"/>
        <dbReference type="ChEBI" id="CHEBI:30013"/>
        <dbReference type="ChEBI" id="CHEBI:30616"/>
        <dbReference type="ChEBI" id="CHEBI:61977"/>
        <dbReference type="ChEBI" id="CHEBI:456216"/>
        <dbReference type="EC" id="2.7.11.1"/>
    </reaction>
</comment>
<keyword evidence="6" id="KW-0418">Kinase</keyword>
<gene>
    <name evidence="13" type="ORF">OGAPHI_003981</name>
</gene>
<dbReference type="GeneID" id="70235946"/>
<dbReference type="FunFam" id="3.30.200.20:FF:000109">
    <property type="entry name" value="Non-specific serine/threonine protein kinase"/>
    <property type="match status" value="1"/>
</dbReference>
<keyword evidence="3" id="KW-0597">Phosphoprotein</keyword>
<dbReference type="Pfam" id="PF00069">
    <property type="entry name" value="Pkinase"/>
    <property type="match status" value="1"/>
</dbReference>
<feature type="domain" description="AGC-kinase C-terminal" evidence="12">
    <location>
        <begin position="497"/>
        <end position="576"/>
    </location>
</feature>